<dbReference type="EMBL" id="JACHVC010000013">
    <property type="protein sequence ID" value="MBC2607855.1"/>
    <property type="molecule type" value="Genomic_DNA"/>
</dbReference>
<evidence type="ECO:0000313" key="3">
    <source>
        <dbReference type="Proteomes" id="UP000526501"/>
    </source>
</evidence>
<dbReference type="RefSeq" id="WP_185661719.1">
    <property type="nucleotide sequence ID" value="NZ_CAWPOO010000013.1"/>
</dbReference>
<name>A0A7X1B8W4_9BACT</name>
<dbReference type="AlphaFoldDB" id="A0A7X1B8W4"/>
<dbReference type="Proteomes" id="UP000526501">
    <property type="component" value="Unassembled WGS sequence"/>
</dbReference>
<accession>A0A7X1B8W4</accession>
<sequence>MSDPKTTTEAPKTETQTPEKKGFFTRIVNKIDGVMKEKADQKSQQGCCGGDGKGGKCC</sequence>
<evidence type="ECO:0000313" key="2">
    <source>
        <dbReference type="EMBL" id="MBC2607855.1"/>
    </source>
</evidence>
<feature type="region of interest" description="Disordered" evidence="1">
    <location>
        <begin position="1"/>
        <end position="22"/>
    </location>
</feature>
<evidence type="ECO:0000256" key="1">
    <source>
        <dbReference type="SAM" id="MobiDB-lite"/>
    </source>
</evidence>
<feature type="compositionally biased region" description="Low complexity" evidence="1">
    <location>
        <begin position="1"/>
        <end position="16"/>
    </location>
</feature>
<comment type="caution">
    <text evidence="2">The sequence shown here is derived from an EMBL/GenBank/DDBJ whole genome shotgun (WGS) entry which is preliminary data.</text>
</comment>
<proteinExistence type="predicted"/>
<keyword evidence="3" id="KW-1185">Reference proteome</keyword>
<gene>
    <name evidence="2" type="ORF">H5P27_17510</name>
</gene>
<organism evidence="2 3">
    <name type="scientific">Pelagicoccus albus</name>
    <dbReference type="NCBI Taxonomy" id="415222"/>
    <lineage>
        <taxon>Bacteria</taxon>
        <taxon>Pseudomonadati</taxon>
        <taxon>Verrucomicrobiota</taxon>
        <taxon>Opitutia</taxon>
        <taxon>Puniceicoccales</taxon>
        <taxon>Pelagicoccaceae</taxon>
        <taxon>Pelagicoccus</taxon>
    </lineage>
</organism>
<protein>
    <submittedName>
        <fullName evidence="2">Uncharacterized protein</fullName>
    </submittedName>
</protein>
<reference evidence="2 3" key="1">
    <citation type="submission" date="2020-07" db="EMBL/GenBank/DDBJ databases">
        <authorList>
            <person name="Feng X."/>
        </authorList>
    </citation>
    <scope>NUCLEOTIDE SEQUENCE [LARGE SCALE GENOMIC DNA]</scope>
    <source>
        <strain evidence="2 3">JCM23202</strain>
    </source>
</reference>